<dbReference type="EMBL" id="HBHT01015337">
    <property type="protein sequence ID" value="CAD9961771.1"/>
    <property type="molecule type" value="Transcribed_RNA"/>
</dbReference>
<dbReference type="PANTHER" id="PTHR48042:SF11">
    <property type="entry name" value="ABC TRANSPORTER G FAMILY MEMBER 11"/>
    <property type="match status" value="1"/>
</dbReference>
<protein>
    <recommendedName>
        <fullName evidence="10">ABC transporter domain-containing protein</fullName>
    </recommendedName>
</protein>
<keyword evidence="4 9" id="KW-0812">Transmembrane</keyword>
<reference evidence="11" key="1">
    <citation type="submission" date="2021-01" db="EMBL/GenBank/DDBJ databases">
        <authorList>
            <person name="Corre E."/>
            <person name="Pelletier E."/>
            <person name="Niang G."/>
            <person name="Scheremetjew M."/>
            <person name="Finn R."/>
            <person name="Kale V."/>
            <person name="Holt S."/>
            <person name="Cochrane G."/>
            <person name="Meng A."/>
            <person name="Brown T."/>
            <person name="Cohen L."/>
        </authorList>
    </citation>
    <scope>NUCLEOTIDE SEQUENCE</scope>
    <source>
        <strain evidence="11">CCMP125</strain>
    </source>
</reference>
<feature type="transmembrane region" description="Helical" evidence="9">
    <location>
        <begin position="477"/>
        <end position="500"/>
    </location>
</feature>
<dbReference type="InterPro" id="IPR052215">
    <property type="entry name" value="Plant_ABCG"/>
</dbReference>
<dbReference type="Gene3D" id="3.40.50.300">
    <property type="entry name" value="P-loop containing nucleotide triphosphate hydrolases"/>
    <property type="match status" value="1"/>
</dbReference>
<dbReference type="Pfam" id="PF00005">
    <property type="entry name" value="ABC_tran"/>
    <property type="match status" value="1"/>
</dbReference>
<accession>A0A7S2Y9R9</accession>
<dbReference type="InterPro" id="IPR003439">
    <property type="entry name" value="ABC_transporter-like_ATP-bd"/>
</dbReference>
<organism evidence="11">
    <name type="scientific">Entomoneis paludosa</name>
    <dbReference type="NCBI Taxonomy" id="265537"/>
    <lineage>
        <taxon>Eukaryota</taxon>
        <taxon>Sar</taxon>
        <taxon>Stramenopiles</taxon>
        <taxon>Ochrophyta</taxon>
        <taxon>Bacillariophyta</taxon>
        <taxon>Bacillariophyceae</taxon>
        <taxon>Bacillariophycidae</taxon>
        <taxon>Entomoneidaceae</taxon>
        <taxon>Entomoneis</taxon>
    </lineage>
</organism>
<evidence type="ECO:0000256" key="5">
    <source>
        <dbReference type="ARBA" id="ARBA00022741"/>
    </source>
</evidence>
<dbReference type="GO" id="GO:0016887">
    <property type="term" value="F:ATP hydrolysis activity"/>
    <property type="evidence" value="ECO:0007669"/>
    <property type="project" value="InterPro"/>
</dbReference>
<dbReference type="GO" id="GO:0016020">
    <property type="term" value="C:membrane"/>
    <property type="evidence" value="ECO:0007669"/>
    <property type="project" value="UniProtKB-SubCell"/>
</dbReference>
<dbReference type="Pfam" id="PF19055">
    <property type="entry name" value="ABC2_membrane_7"/>
    <property type="match status" value="1"/>
</dbReference>
<evidence type="ECO:0000256" key="8">
    <source>
        <dbReference type="ARBA" id="ARBA00023136"/>
    </source>
</evidence>
<dbReference type="SMART" id="SM00382">
    <property type="entry name" value="AAA"/>
    <property type="match status" value="1"/>
</dbReference>
<evidence type="ECO:0000256" key="4">
    <source>
        <dbReference type="ARBA" id="ARBA00022692"/>
    </source>
</evidence>
<dbReference type="Pfam" id="PF01061">
    <property type="entry name" value="ABC2_membrane"/>
    <property type="match status" value="1"/>
</dbReference>
<evidence type="ECO:0000259" key="10">
    <source>
        <dbReference type="PROSITE" id="PS50893"/>
    </source>
</evidence>
<dbReference type="InterPro" id="IPR027417">
    <property type="entry name" value="P-loop_NTPase"/>
</dbReference>
<dbReference type="PANTHER" id="PTHR48042">
    <property type="entry name" value="ABC TRANSPORTER G FAMILY MEMBER 11"/>
    <property type="match status" value="1"/>
</dbReference>
<keyword evidence="6" id="KW-0067">ATP-binding</keyword>
<dbReference type="GO" id="GO:0005524">
    <property type="term" value="F:ATP binding"/>
    <property type="evidence" value="ECO:0007669"/>
    <property type="project" value="UniProtKB-KW"/>
</dbReference>
<dbReference type="InterPro" id="IPR013525">
    <property type="entry name" value="ABC2_TM"/>
</dbReference>
<dbReference type="PROSITE" id="PS00211">
    <property type="entry name" value="ABC_TRANSPORTER_1"/>
    <property type="match status" value="1"/>
</dbReference>
<keyword evidence="8 9" id="KW-0472">Membrane</keyword>
<feature type="domain" description="ABC transporter" evidence="10">
    <location>
        <begin position="22"/>
        <end position="253"/>
    </location>
</feature>
<dbReference type="SUPFAM" id="SSF52540">
    <property type="entry name" value="P-loop containing nucleoside triphosphate hydrolases"/>
    <property type="match status" value="1"/>
</dbReference>
<keyword evidence="5" id="KW-0547">Nucleotide-binding</keyword>
<evidence type="ECO:0000256" key="1">
    <source>
        <dbReference type="ARBA" id="ARBA00004141"/>
    </source>
</evidence>
<dbReference type="GO" id="GO:0140359">
    <property type="term" value="F:ABC-type transporter activity"/>
    <property type="evidence" value="ECO:0007669"/>
    <property type="project" value="InterPro"/>
</dbReference>
<dbReference type="InterPro" id="IPR017871">
    <property type="entry name" value="ABC_transporter-like_CS"/>
</dbReference>
<feature type="transmembrane region" description="Helical" evidence="9">
    <location>
        <begin position="563"/>
        <end position="584"/>
    </location>
</feature>
<evidence type="ECO:0000256" key="9">
    <source>
        <dbReference type="SAM" id="Phobius"/>
    </source>
</evidence>
<dbReference type="InterPro" id="IPR003593">
    <property type="entry name" value="AAA+_ATPase"/>
</dbReference>
<keyword evidence="7 9" id="KW-1133">Transmembrane helix</keyword>
<keyword evidence="3" id="KW-0813">Transport</keyword>
<evidence type="ECO:0000313" key="11">
    <source>
        <dbReference type="EMBL" id="CAD9961771.1"/>
    </source>
</evidence>
<evidence type="ECO:0000256" key="7">
    <source>
        <dbReference type="ARBA" id="ARBA00022989"/>
    </source>
</evidence>
<evidence type="ECO:0000256" key="6">
    <source>
        <dbReference type="ARBA" id="ARBA00022840"/>
    </source>
</evidence>
<evidence type="ECO:0000256" key="3">
    <source>
        <dbReference type="ARBA" id="ARBA00022448"/>
    </source>
</evidence>
<feature type="transmembrane region" description="Helical" evidence="9">
    <location>
        <begin position="345"/>
        <end position="363"/>
    </location>
</feature>
<sequence length="596" mass="66664">MAETFDDDADGKAAAYTKSGYAYVERVSPKSNPDKLILSPMKVHFPSGSVSAILGPSGSGKTTMLNVITDSTQSNVLANADVQLPGLSAFVPQDDRLHGFFTCRSYLMHYARLTGIQDDPKIHEKIDTLLKQLGLFDQADTIVGDLFLKGLSGGQKRRLSVALEALTEPQNLFLDEPTSGLDAESAFQVMNFLKDYARASAGRRVILTIHQPSSFIWGLIDQVILLSKGKLMYDGPRVAMEGFFQSAGYPTPEGWNPADHYVTVVNDEFRNHDLKVDEWADEFQKYVVSDTFMQSVTPRSKSMRMHDTKDAIESSRNPRFSVVFELTYRYFLNLAFNPGILGTRVAMYSMLALMVGALFWDLGERDDFESVQARIAILFYCVAFFIFMSIAVMPFTVLERGIVDKEVLNKYYNPAYYQIAQSVASIPGAGILAGLTTLLVITMTKMNEPGWYFLTMFLSLVVAEAMAQLVSHVVPPFVIGMALMAGLNGFFMLFMGFMLVPSEFPNWLSWVYYTGLHTYAWRTFMNSEFGSNQTFTGSEAFATGYDVLVFYEIEDVNRGNDMVVLLGYFLVVNICAMGALYLRYHLFDGKIEKPTA</sequence>
<name>A0A7S2Y9R9_9STRA</name>
<feature type="transmembrane region" description="Helical" evidence="9">
    <location>
        <begin position="375"/>
        <end position="395"/>
    </location>
</feature>
<evidence type="ECO:0000256" key="2">
    <source>
        <dbReference type="ARBA" id="ARBA00005814"/>
    </source>
</evidence>
<dbReference type="PROSITE" id="PS50893">
    <property type="entry name" value="ABC_TRANSPORTER_2"/>
    <property type="match status" value="1"/>
</dbReference>
<comment type="subcellular location">
    <subcellularLocation>
        <location evidence="1">Membrane</location>
        <topology evidence="1">Multi-pass membrane protein</topology>
    </subcellularLocation>
</comment>
<comment type="similarity">
    <text evidence="2">Belongs to the ABC transporter superfamily. ABCG family. Eye pigment precursor importer (TC 3.A.1.204) subfamily.</text>
</comment>
<feature type="transmembrane region" description="Helical" evidence="9">
    <location>
        <begin position="451"/>
        <end position="471"/>
    </location>
</feature>
<dbReference type="AlphaFoldDB" id="A0A7S2Y9R9"/>
<proteinExistence type="inferred from homology"/>
<dbReference type="InterPro" id="IPR043926">
    <property type="entry name" value="ABCG_dom"/>
</dbReference>
<feature type="transmembrane region" description="Helical" evidence="9">
    <location>
        <begin position="415"/>
        <end position="439"/>
    </location>
</feature>
<gene>
    <name evidence="11" type="ORF">APAL1065_LOCUS10221</name>
</gene>